<dbReference type="UniPathway" id="UPA00034">
    <property type="reaction ID" value="UER00025"/>
</dbReference>
<dbReference type="EC" id="5.1.1.7" evidence="3 4"/>
<feature type="site" description="Could be important to modulate the pK values of the two catalytic cysteine residues" evidence="3">
    <location>
        <position position="149"/>
    </location>
</feature>
<feature type="binding site" evidence="3">
    <location>
        <begin position="74"/>
        <end position="75"/>
    </location>
    <ligand>
        <name>substrate</name>
    </ligand>
</feature>
<comment type="pathway">
    <text evidence="3">Amino-acid biosynthesis; L-lysine biosynthesis via DAP pathway; DL-2,6-diaminopimelate from LL-2,6-diaminopimelate: step 1/1.</text>
</comment>
<dbReference type="Proteomes" id="UP000238701">
    <property type="component" value="Unassembled WGS sequence"/>
</dbReference>
<dbReference type="EMBL" id="OMOD01000057">
    <property type="protein sequence ID" value="SPF36178.1"/>
    <property type="molecule type" value="Genomic_DNA"/>
</dbReference>
<dbReference type="NCBIfam" id="TIGR00652">
    <property type="entry name" value="DapF"/>
    <property type="match status" value="1"/>
</dbReference>
<comment type="similarity">
    <text evidence="1 3">Belongs to the diaminopimelate epimerase family.</text>
</comment>
<comment type="function">
    <text evidence="3">Catalyzes the stereoinversion of LL-2,6-diaminopimelate (L,L-DAP) to meso-diaminopimelate (meso-DAP), a precursor of L-lysine and an essential component of the bacterial peptidoglycan.</text>
</comment>
<dbReference type="HAMAP" id="MF_00197">
    <property type="entry name" value="DAP_epimerase"/>
    <property type="match status" value="1"/>
</dbReference>
<proteinExistence type="inferred from homology"/>
<dbReference type="PANTHER" id="PTHR31689:SF0">
    <property type="entry name" value="DIAMINOPIMELATE EPIMERASE"/>
    <property type="match status" value="1"/>
</dbReference>
<dbReference type="InterPro" id="IPR001653">
    <property type="entry name" value="DAP_epimerase_DapF"/>
</dbReference>
<keyword evidence="3" id="KW-0963">Cytoplasm</keyword>
<feature type="binding site" evidence="3">
    <location>
        <begin position="208"/>
        <end position="209"/>
    </location>
    <ligand>
        <name>substrate</name>
    </ligand>
</feature>
<feature type="binding site" evidence="3">
    <location>
        <begin position="198"/>
        <end position="199"/>
    </location>
    <ligand>
        <name>substrate</name>
    </ligand>
</feature>
<comment type="caution">
    <text evidence="3">Lacks conserved residue(s) required for the propagation of feature annotation.</text>
</comment>
<protein>
    <recommendedName>
        <fullName evidence="3 4">Diaminopimelate epimerase</fullName>
        <shortName evidence="3">DAP epimerase</shortName>
        <ecNumber evidence="3 4">5.1.1.7</ecNumber>
    </recommendedName>
    <alternativeName>
        <fullName evidence="3">PLP-independent amino acid racemase</fullName>
    </alternativeName>
</protein>
<organism evidence="5 6">
    <name type="scientific">Candidatus Sulfotelmatobacter kueseliae</name>
    <dbReference type="NCBI Taxonomy" id="2042962"/>
    <lineage>
        <taxon>Bacteria</taxon>
        <taxon>Pseudomonadati</taxon>
        <taxon>Acidobacteriota</taxon>
        <taxon>Terriglobia</taxon>
        <taxon>Terriglobales</taxon>
        <taxon>Candidatus Korobacteraceae</taxon>
        <taxon>Candidatus Sulfotelmatobacter</taxon>
    </lineage>
</organism>
<reference evidence="6" key="1">
    <citation type="submission" date="2018-02" db="EMBL/GenBank/DDBJ databases">
        <authorList>
            <person name="Hausmann B."/>
        </authorList>
    </citation>
    <scope>NUCLEOTIDE SEQUENCE [LARGE SCALE GENOMIC DNA]</scope>
    <source>
        <strain evidence="6">Peat soil MAG SbA1</strain>
    </source>
</reference>
<evidence type="ECO:0000256" key="2">
    <source>
        <dbReference type="ARBA" id="ARBA00023235"/>
    </source>
</evidence>
<sequence length="263" mass="28090">MRTIPFVKASACGNDFLLIDGALAPPDVADFTRRICDRHEGVGADGVEWMLPHFSADLEIRLINADGSAAEISGNGTRCVAAYVCSQQGKERISILTGAGLKICSLTARRDSEYEFEIEMGEAVVEQEVPLALSGGEVRGIPVSMGNPHFVIFVPEFPGHWQARSAEIQRNPRFQQGVNVEWVAPAGSKHDLRARFFERGVGETLSSGTGSCAAAVAAIAAGRAQSPVKVQAPGGTQSVRMEGSKVFLRGPARLVCEGDFFLS</sequence>
<comment type="catalytic activity">
    <reaction evidence="3">
        <text>(2S,6S)-2,6-diaminopimelate = meso-2,6-diaminopimelate</text>
        <dbReference type="Rhea" id="RHEA:15393"/>
        <dbReference type="ChEBI" id="CHEBI:57609"/>
        <dbReference type="ChEBI" id="CHEBI:57791"/>
        <dbReference type="EC" id="5.1.1.7"/>
    </reaction>
</comment>
<dbReference type="Gene3D" id="3.10.310.10">
    <property type="entry name" value="Diaminopimelate Epimerase, Chain A, domain 1"/>
    <property type="match status" value="2"/>
</dbReference>
<gene>
    <name evidence="3 5" type="primary">dapF</name>
    <name evidence="5" type="ORF">SBA1_150032</name>
</gene>
<evidence type="ECO:0000313" key="5">
    <source>
        <dbReference type="EMBL" id="SPF36178.1"/>
    </source>
</evidence>
<dbReference type="PANTHER" id="PTHR31689">
    <property type="entry name" value="DIAMINOPIMELATE EPIMERASE, CHLOROPLASTIC"/>
    <property type="match status" value="1"/>
</dbReference>
<accession>A0A2U3K990</accession>
<feature type="site" description="Could be important to modulate the pK values of the two catalytic cysteine residues" evidence="3">
    <location>
        <position position="198"/>
    </location>
</feature>
<keyword evidence="2 3" id="KW-0413">Isomerase</keyword>
<dbReference type="AlphaFoldDB" id="A0A2U3K990"/>
<dbReference type="GO" id="GO:0008837">
    <property type="term" value="F:diaminopimelate epimerase activity"/>
    <property type="evidence" value="ECO:0007669"/>
    <property type="project" value="UniProtKB-UniRule"/>
</dbReference>
<name>A0A2U3K990_9BACT</name>
<dbReference type="GO" id="GO:0005829">
    <property type="term" value="C:cytosol"/>
    <property type="evidence" value="ECO:0007669"/>
    <property type="project" value="TreeGrafter"/>
</dbReference>
<feature type="binding site" evidence="3">
    <location>
        <position position="64"/>
    </location>
    <ligand>
        <name>substrate</name>
    </ligand>
</feature>
<dbReference type="Pfam" id="PF01678">
    <property type="entry name" value="DAP_epimerase"/>
    <property type="match status" value="2"/>
</dbReference>
<evidence type="ECO:0000256" key="4">
    <source>
        <dbReference type="NCBIfam" id="TIGR00652"/>
    </source>
</evidence>
<comment type="subcellular location">
    <subcellularLocation>
        <location evidence="3">Cytoplasm</location>
    </subcellularLocation>
</comment>
<evidence type="ECO:0000256" key="3">
    <source>
        <dbReference type="HAMAP-Rule" id="MF_00197"/>
    </source>
</evidence>
<dbReference type="SUPFAM" id="SSF54506">
    <property type="entry name" value="Diaminopimelate epimerase-like"/>
    <property type="match status" value="2"/>
</dbReference>
<evidence type="ECO:0000313" key="6">
    <source>
        <dbReference type="Proteomes" id="UP000238701"/>
    </source>
</evidence>
<dbReference type="GO" id="GO:0009089">
    <property type="term" value="P:lysine biosynthetic process via diaminopimelate"/>
    <property type="evidence" value="ECO:0007669"/>
    <property type="project" value="UniProtKB-UniRule"/>
</dbReference>
<evidence type="ECO:0000256" key="1">
    <source>
        <dbReference type="ARBA" id="ARBA00010219"/>
    </source>
</evidence>
<feature type="binding site" evidence="3">
    <location>
        <position position="147"/>
    </location>
    <ligand>
        <name>substrate</name>
    </ligand>
</feature>
<keyword evidence="3" id="KW-0457">Lysine biosynthesis</keyword>
<keyword evidence="3" id="KW-0028">Amino-acid biosynthesis</keyword>
<feature type="binding site" evidence="3">
    <location>
        <position position="179"/>
    </location>
    <ligand>
        <name>substrate</name>
    </ligand>
</feature>
<comment type="subunit">
    <text evidence="3">Homodimer.</text>
</comment>
<feature type="binding site" evidence="3">
    <location>
        <position position="14"/>
    </location>
    <ligand>
        <name>substrate</name>
    </ligand>
</feature>